<keyword evidence="1" id="KW-0812">Transmembrane</keyword>
<evidence type="ECO:0008006" key="4">
    <source>
        <dbReference type="Google" id="ProtNLM"/>
    </source>
</evidence>
<sequence length="147" mass="16287">MPLTDEVLMRRFKVLIFSIFWIGCLIGLAISIDDTKDFLYAAVKAPGRVVPLNAGGSHPQIEYVNKKGERVSYPQGGWIAGYKVGDRVTVLYLEYSPNPRPTIGRVGAIWFPSILLTAFVVGIPAIGLFNLLIVKFPGKGDHSKWRI</sequence>
<dbReference type="RefSeq" id="WP_165186285.1">
    <property type="nucleotide sequence ID" value="NZ_LR699553.1"/>
</dbReference>
<proteinExistence type="predicted"/>
<evidence type="ECO:0000256" key="1">
    <source>
        <dbReference type="SAM" id="Phobius"/>
    </source>
</evidence>
<keyword evidence="1" id="KW-1133">Transmembrane helix</keyword>
<organism evidence="2 3">
    <name type="scientific">Paraburkholderia dioscoreae</name>
    <dbReference type="NCBI Taxonomy" id="2604047"/>
    <lineage>
        <taxon>Bacteria</taxon>
        <taxon>Pseudomonadati</taxon>
        <taxon>Pseudomonadota</taxon>
        <taxon>Betaproteobacteria</taxon>
        <taxon>Burkholderiales</taxon>
        <taxon>Burkholderiaceae</taxon>
        <taxon>Paraburkholderia</taxon>
    </lineage>
</organism>
<gene>
    <name evidence="2" type="ORF">PDMSB3_2652</name>
</gene>
<dbReference type="Proteomes" id="UP000325811">
    <property type="component" value="Chromosome I"/>
</dbReference>
<protein>
    <recommendedName>
        <fullName evidence="4">DUF3592 domain-containing protein</fullName>
    </recommendedName>
</protein>
<evidence type="ECO:0000313" key="2">
    <source>
        <dbReference type="EMBL" id="VVD29108.1"/>
    </source>
</evidence>
<feature type="transmembrane region" description="Helical" evidence="1">
    <location>
        <begin position="12"/>
        <end position="32"/>
    </location>
</feature>
<reference evidence="2 3" key="1">
    <citation type="submission" date="2019-08" db="EMBL/GenBank/DDBJ databases">
        <authorList>
            <person name="Herpell B J."/>
        </authorList>
    </citation>
    <scope>NUCLEOTIDE SEQUENCE [LARGE SCALE GENOMIC DNA]</scope>
    <source>
        <strain evidence="3">Msb3</strain>
    </source>
</reference>
<keyword evidence="1" id="KW-0472">Membrane</keyword>
<dbReference type="EMBL" id="LR699553">
    <property type="protein sequence ID" value="VVD29108.1"/>
    <property type="molecule type" value="Genomic_DNA"/>
</dbReference>
<evidence type="ECO:0000313" key="3">
    <source>
        <dbReference type="Proteomes" id="UP000325811"/>
    </source>
</evidence>
<name>A0A5Q4YVN7_9BURK</name>
<dbReference type="KEGG" id="pdio:PDMSB3_2652"/>
<dbReference type="AlphaFoldDB" id="A0A5Q4YVN7"/>
<accession>A0A5Q4YVN7</accession>
<feature type="transmembrane region" description="Helical" evidence="1">
    <location>
        <begin position="109"/>
        <end position="134"/>
    </location>
</feature>
<keyword evidence="3" id="KW-1185">Reference proteome</keyword>